<dbReference type="InterPro" id="IPR029052">
    <property type="entry name" value="Metallo-depent_PP-like"/>
</dbReference>
<comment type="catalytic activity">
    <reaction evidence="5">
        <text>O-phospho-L-threonyl-[protein] + H2O = L-threonyl-[protein] + phosphate</text>
        <dbReference type="Rhea" id="RHEA:47004"/>
        <dbReference type="Rhea" id="RHEA-COMP:11060"/>
        <dbReference type="Rhea" id="RHEA-COMP:11605"/>
        <dbReference type="ChEBI" id="CHEBI:15377"/>
        <dbReference type="ChEBI" id="CHEBI:30013"/>
        <dbReference type="ChEBI" id="CHEBI:43474"/>
        <dbReference type="ChEBI" id="CHEBI:61977"/>
        <dbReference type="EC" id="3.1.3.16"/>
    </reaction>
</comment>
<dbReference type="EMBL" id="CH408032">
    <property type="protein sequence ID" value="EAQ88102.1"/>
    <property type="molecule type" value="Genomic_DNA"/>
</dbReference>
<reference evidence="9" key="1">
    <citation type="journal article" date="2015" name="Genome Announc.">
        <title>Draft genome sequence of the cellulolytic fungus Chaetomium globosum.</title>
        <authorList>
            <person name="Cuomo C.A."/>
            <person name="Untereiner W.A."/>
            <person name="Ma L.-J."/>
            <person name="Grabherr M."/>
            <person name="Birren B.W."/>
        </authorList>
    </citation>
    <scope>NUCLEOTIDE SEQUENCE [LARGE SCALE GENOMIC DNA]</scope>
    <source>
        <strain evidence="9">ATCC 6205 / CBS 148.51 / DSM 1962 / NBRC 6347 / NRRL 1970</strain>
    </source>
</reference>
<evidence type="ECO:0000313" key="9">
    <source>
        <dbReference type="Proteomes" id="UP000001056"/>
    </source>
</evidence>
<dbReference type="GO" id="GO:0046872">
    <property type="term" value="F:metal ion binding"/>
    <property type="evidence" value="ECO:0007669"/>
    <property type="project" value="UniProtKB-KW"/>
</dbReference>
<dbReference type="InterPro" id="IPR006186">
    <property type="entry name" value="Ser/Thr-sp_prot-phosphatase"/>
</dbReference>
<dbReference type="VEuPathDB" id="FungiDB:CHGG_04721"/>
<evidence type="ECO:0000256" key="2">
    <source>
        <dbReference type="ARBA" id="ARBA00022723"/>
    </source>
</evidence>
<dbReference type="GO" id="GO:0004722">
    <property type="term" value="F:protein serine/threonine phosphatase activity"/>
    <property type="evidence" value="ECO:0007669"/>
    <property type="project" value="UniProtKB-EC"/>
</dbReference>
<organism evidence="8 9">
    <name type="scientific">Chaetomium globosum (strain ATCC 6205 / CBS 148.51 / DSM 1962 / NBRC 6347 / NRRL 1970)</name>
    <name type="common">Soil fungus</name>
    <dbReference type="NCBI Taxonomy" id="306901"/>
    <lineage>
        <taxon>Eukaryota</taxon>
        <taxon>Fungi</taxon>
        <taxon>Dikarya</taxon>
        <taxon>Ascomycota</taxon>
        <taxon>Pezizomycotina</taxon>
        <taxon>Sordariomycetes</taxon>
        <taxon>Sordariomycetidae</taxon>
        <taxon>Sordariales</taxon>
        <taxon>Chaetomiaceae</taxon>
        <taxon>Chaetomium</taxon>
    </lineage>
</organism>
<evidence type="ECO:0000256" key="6">
    <source>
        <dbReference type="SAM" id="MobiDB-lite"/>
    </source>
</evidence>
<dbReference type="GeneID" id="4392851"/>
<dbReference type="InParanoid" id="Q2H0H5"/>
<dbReference type="HOGENOM" id="CLU_1777211_0_0_1"/>
<keyword evidence="3" id="KW-0378">Hydrolase</keyword>
<feature type="compositionally biased region" description="Pro residues" evidence="6">
    <location>
        <begin position="132"/>
        <end position="146"/>
    </location>
</feature>
<sequence length="146" mass="16020">MGVASWTGCGWGLGLTCGFRIDMRRHPRPVPRPDGAIPRDFVDRGFYSLETFLLLLCLKVRYPDRMTLIRGNHESRQITTVPSCSVPPTPYRASPRAHPQATKSRLRCTTRTARSSPASCAKKTSAEGASTPPQPPQYPTAPTATP</sequence>
<feature type="region of interest" description="Disordered" evidence="6">
    <location>
        <begin position="77"/>
        <end position="146"/>
    </location>
</feature>
<evidence type="ECO:0000256" key="3">
    <source>
        <dbReference type="ARBA" id="ARBA00022801"/>
    </source>
</evidence>
<dbReference type="Gene3D" id="3.60.21.10">
    <property type="match status" value="1"/>
</dbReference>
<dbReference type="PANTHER" id="PTHR45619">
    <property type="entry name" value="SERINE/THREONINE-PROTEIN PHOSPHATASE PP2A-RELATED"/>
    <property type="match status" value="1"/>
</dbReference>
<name>Q2H0H5_CHAGB</name>
<dbReference type="RefSeq" id="XP_001223935.1">
    <property type="nucleotide sequence ID" value="XM_001223934.1"/>
</dbReference>
<evidence type="ECO:0000256" key="5">
    <source>
        <dbReference type="ARBA" id="ARBA00048336"/>
    </source>
</evidence>
<keyword evidence="9" id="KW-1185">Reference proteome</keyword>
<evidence type="ECO:0000256" key="4">
    <source>
        <dbReference type="ARBA" id="ARBA00023211"/>
    </source>
</evidence>
<evidence type="ECO:0000256" key="1">
    <source>
        <dbReference type="ARBA" id="ARBA00013081"/>
    </source>
</evidence>
<dbReference type="SUPFAM" id="SSF56300">
    <property type="entry name" value="Metallo-dependent phosphatases"/>
    <property type="match status" value="1"/>
</dbReference>
<dbReference type="eggNOG" id="KOG0372">
    <property type="taxonomic scope" value="Eukaryota"/>
</dbReference>
<dbReference type="OrthoDB" id="1930084at2759"/>
<feature type="compositionally biased region" description="Polar residues" evidence="6">
    <location>
        <begin position="101"/>
        <end position="118"/>
    </location>
</feature>
<evidence type="ECO:0000313" key="8">
    <source>
        <dbReference type="EMBL" id="EAQ88102.1"/>
    </source>
</evidence>
<dbReference type="PRINTS" id="PR00114">
    <property type="entry name" value="STPHPHTASE"/>
</dbReference>
<dbReference type="STRING" id="306901.Q2H0H5"/>
<dbReference type="Proteomes" id="UP000001056">
    <property type="component" value="Unassembled WGS sequence"/>
</dbReference>
<keyword evidence="4" id="KW-0464">Manganese</keyword>
<gene>
    <name evidence="8" type="ORF">CHGG_04721</name>
</gene>
<dbReference type="PROSITE" id="PS00125">
    <property type="entry name" value="SER_THR_PHOSPHATASE"/>
    <property type="match status" value="1"/>
</dbReference>
<dbReference type="Pfam" id="PF00149">
    <property type="entry name" value="Metallophos"/>
    <property type="match status" value="1"/>
</dbReference>
<dbReference type="InterPro" id="IPR047129">
    <property type="entry name" value="PPA2-like"/>
</dbReference>
<evidence type="ECO:0000259" key="7">
    <source>
        <dbReference type="PROSITE" id="PS00125"/>
    </source>
</evidence>
<dbReference type="AlphaFoldDB" id="Q2H0H5"/>
<keyword evidence="2" id="KW-0479">Metal-binding</keyword>
<dbReference type="EC" id="3.1.3.16" evidence="1"/>
<dbReference type="InterPro" id="IPR004843">
    <property type="entry name" value="Calcineurin-like_PHP"/>
</dbReference>
<accession>Q2H0H5</accession>
<protein>
    <recommendedName>
        <fullName evidence="1">protein-serine/threonine phosphatase</fullName>
        <ecNumber evidence="1">3.1.3.16</ecNumber>
    </recommendedName>
</protein>
<proteinExistence type="predicted"/>
<feature type="domain" description="Serine/threonine specific protein phosphatases" evidence="7">
    <location>
        <begin position="69"/>
        <end position="74"/>
    </location>
</feature>